<dbReference type="RefSeq" id="WP_168678971.1">
    <property type="nucleotide sequence ID" value="NZ_JAAXOY010000242.1"/>
</dbReference>
<protein>
    <submittedName>
        <fullName evidence="1">Uncharacterized protein</fullName>
    </submittedName>
</protein>
<dbReference type="EMBL" id="JAAXOY010000242">
    <property type="protein sequence ID" value="NKY39959.1"/>
    <property type="molecule type" value="Genomic_DNA"/>
</dbReference>
<reference evidence="1 2" key="1">
    <citation type="submission" date="2020-04" db="EMBL/GenBank/DDBJ databases">
        <title>MicrobeNet Type strains.</title>
        <authorList>
            <person name="Nicholson A.C."/>
        </authorList>
    </citation>
    <scope>NUCLEOTIDE SEQUENCE [LARGE SCALE GENOMIC DNA]</scope>
    <source>
        <strain evidence="1 2">ATCC BAA-787</strain>
    </source>
</reference>
<comment type="caution">
    <text evidence="1">The sequence shown here is derived from an EMBL/GenBank/DDBJ whole genome shotgun (WGS) entry which is preliminary data.</text>
</comment>
<gene>
    <name evidence="1" type="ORF">HGA02_10575</name>
</gene>
<evidence type="ECO:0000313" key="2">
    <source>
        <dbReference type="Proteomes" id="UP000777774"/>
    </source>
</evidence>
<accession>A0ABX1K056</accession>
<evidence type="ECO:0000313" key="1">
    <source>
        <dbReference type="EMBL" id="NKY39959.1"/>
    </source>
</evidence>
<organism evidence="1 2">
    <name type="scientific">Cellulomonas septica</name>
    <dbReference type="NCBI Taxonomy" id="285080"/>
    <lineage>
        <taxon>Bacteria</taxon>
        <taxon>Bacillati</taxon>
        <taxon>Actinomycetota</taxon>
        <taxon>Actinomycetes</taxon>
        <taxon>Micrococcales</taxon>
        <taxon>Cellulomonadaceae</taxon>
        <taxon>Cellulomonas</taxon>
    </lineage>
</organism>
<proteinExistence type="predicted"/>
<dbReference type="Proteomes" id="UP000777774">
    <property type="component" value="Unassembled WGS sequence"/>
</dbReference>
<sequence length="89" mass="9641">MEAHQVDERDTQWEVVDATYRVVVVTEGGTAFTTFDLSGCTAADALRWAADRPGAERSAVAVRLVDSGGRPGIVWLTPPPESAAVDRRR</sequence>
<name>A0ABX1K056_9CELL</name>
<keyword evidence="2" id="KW-1185">Reference proteome</keyword>